<dbReference type="EMBL" id="QXFY01000309">
    <property type="protein sequence ID" value="KAE9348437.1"/>
    <property type="molecule type" value="Genomic_DNA"/>
</dbReference>
<dbReference type="Proteomes" id="UP000486351">
    <property type="component" value="Unassembled WGS sequence"/>
</dbReference>
<proteinExistence type="predicted"/>
<organism evidence="1 2">
    <name type="scientific">Phytophthora fragariae</name>
    <dbReference type="NCBI Taxonomy" id="53985"/>
    <lineage>
        <taxon>Eukaryota</taxon>
        <taxon>Sar</taxon>
        <taxon>Stramenopiles</taxon>
        <taxon>Oomycota</taxon>
        <taxon>Peronosporomycetes</taxon>
        <taxon>Peronosporales</taxon>
        <taxon>Peronosporaceae</taxon>
        <taxon>Phytophthora</taxon>
    </lineage>
</organism>
<sequence>MAGKIVNAVQKKELDGKSLMELLHQGFEHLSMGRVQTLTNKLNAGV</sequence>
<gene>
    <name evidence="1" type="ORF">PF008_g7344</name>
</gene>
<accession>A0A6G0S2W0</accession>
<protein>
    <submittedName>
        <fullName evidence="1">Uncharacterized protein</fullName>
    </submittedName>
</protein>
<name>A0A6G0S2W0_9STRA</name>
<evidence type="ECO:0000313" key="2">
    <source>
        <dbReference type="Proteomes" id="UP000486351"/>
    </source>
</evidence>
<reference evidence="1 2" key="1">
    <citation type="submission" date="2018-09" db="EMBL/GenBank/DDBJ databases">
        <title>Genomic investigation of the strawberry pathogen Phytophthora fragariae indicates pathogenicity is determined by transcriptional variation in three key races.</title>
        <authorList>
            <person name="Adams T.M."/>
            <person name="Armitage A.D."/>
            <person name="Sobczyk M.K."/>
            <person name="Bates H.J."/>
            <person name="Dunwell J.M."/>
            <person name="Nellist C.F."/>
            <person name="Harrison R.J."/>
        </authorList>
    </citation>
    <scope>NUCLEOTIDE SEQUENCE [LARGE SCALE GENOMIC DNA]</scope>
    <source>
        <strain evidence="1 2">NOV-77</strain>
    </source>
</reference>
<evidence type="ECO:0000313" key="1">
    <source>
        <dbReference type="EMBL" id="KAE9348437.1"/>
    </source>
</evidence>
<dbReference type="AlphaFoldDB" id="A0A6G0S2W0"/>
<comment type="caution">
    <text evidence="1">The sequence shown here is derived from an EMBL/GenBank/DDBJ whole genome shotgun (WGS) entry which is preliminary data.</text>
</comment>